<comment type="similarity">
    <text evidence="2">Belongs to the SF3B4 family.</text>
</comment>
<evidence type="ECO:0000313" key="8">
    <source>
        <dbReference type="EMBL" id="CDO52550.1"/>
    </source>
</evidence>
<reference evidence="8 10" key="1">
    <citation type="submission" date="2014-03" db="EMBL/GenBank/DDBJ databases">
        <authorList>
            <person name="Casaregola S."/>
        </authorList>
    </citation>
    <scope>NUCLEOTIDE SEQUENCE [LARGE SCALE GENOMIC DNA]</scope>
    <source>
        <strain evidence="8 10">CLIB 918</strain>
    </source>
</reference>
<organism evidence="8 10">
    <name type="scientific">Geotrichum candidum</name>
    <name type="common">Oospora lactis</name>
    <name type="synonym">Dipodascus geotrichum</name>
    <dbReference type="NCBI Taxonomy" id="1173061"/>
    <lineage>
        <taxon>Eukaryota</taxon>
        <taxon>Fungi</taxon>
        <taxon>Dikarya</taxon>
        <taxon>Ascomycota</taxon>
        <taxon>Saccharomycotina</taxon>
        <taxon>Dipodascomycetes</taxon>
        <taxon>Dipodascales</taxon>
        <taxon>Dipodascaceae</taxon>
        <taxon>Geotrichum</taxon>
    </lineage>
</organism>
<dbReference type="Proteomes" id="UP000242525">
    <property type="component" value="Unassembled WGS sequence"/>
</dbReference>
<evidence type="ECO:0000256" key="2">
    <source>
        <dbReference type="ARBA" id="ARBA00008363"/>
    </source>
</evidence>
<dbReference type="AlphaFoldDB" id="A0A0J9X5R5"/>
<reference evidence="9" key="2">
    <citation type="journal article" date="2020" name="Front. Microbiol.">
        <title>Phenotypic and Genetic Characterization of the Cheese Ripening Yeast Geotrichum candidum.</title>
        <authorList>
            <person name="Perkins V."/>
            <person name="Vignola S."/>
            <person name="Lessard M.H."/>
            <person name="Plante P.L."/>
            <person name="Corbeil J."/>
            <person name="Dugat-Bony E."/>
            <person name="Frenette M."/>
            <person name="Labrie S."/>
        </authorList>
    </citation>
    <scope>NUCLEOTIDE SEQUENCE</scope>
    <source>
        <strain evidence="9">LMA-70</strain>
    </source>
</reference>
<evidence type="ECO:0000259" key="7">
    <source>
        <dbReference type="PROSITE" id="PS50102"/>
    </source>
</evidence>
<dbReference type="InterPro" id="IPR035979">
    <property type="entry name" value="RBD_domain_sf"/>
</dbReference>
<comment type="subcellular location">
    <subcellularLocation>
        <location evidence="1">Nucleus</location>
    </subcellularLocation>
</comment>
<accession>A0A0J9X5R5</accession>
<dbReference type="CDD" id="cd12334">
    <property type="entry name" value="RRM1_SF3B4"/>
    <property type="match status" value="1"/>
</dbReference>
<keyword evidence="4 6" id="KW-0694">RNA-binding</keyword>
<evidence type="ECO:0000256" key="1">
    <source>
        <dbReference type="ARBA" id="ARBA00004123"/>
    </source>
</evidence>
<comment type="caution">
    <text evidence="8">The sequence shown here is derived from an EMBL/GenBank/DDBJ whole genome shotgun (WGS) entry which is preliminary data.</text>
</comment>
<evidence type="ECO:0000256" key="5">
    <source>
        <dbReference type="ARBA" id="ARBA00023242"/>
    </source>
</evidence>
<dbReference type="SMART" id="SM00360">
    <property type="entry name" value="RRM"/>
    <property type="match status" value="2"/>
</dbReference>
<dbReference type="GO" id="GO:0071011">
    <property type="term" value="C:precatalytic spliceosome"/>
    <property type="evidence" value="ECO:0007669"/>
    <property type="project" value="TreeGrafter"/>
</dbReference>
<evidence type="ECO:0000256" key="3">
    <source>
        <dbReference type="ARBA" id="ARBA00022737"/>
    </source>
</evidence>
<name>A0A0J9X5R5_GEOCN</name>
<sequence>MSDRNQEATVYVGNIDEQATEELIYELMLQAGPIRTINLPKDRVNQVHQGYGFVEFMTDRDAEYASLIMNQVRLFGKPLRVNKALLDKQQRTVGTGAELFIGNLDPMVDETVLNDAFSSFNPVPGSVKVTRDAETGKSKGFGFIAFDNFDDSDRALELMNGQWIMGKQVTVNYAFKRDGKGERHGDEAERMLAEQAKKNNYQTATLRNNLASIPNRPPIAPPGFG</sequence>
<dbReference type="GO" id="GO:0005730">
    <property type="term" value="C:nucleolus"/>
    <property type="evidence" value="ECO:0007669"/>
    <property type="project" value="TreeGrafter"/>
</dbReference>
<feature type="domain" description="RRM" evidence="7">
    <location>
        <begin position="97"/>
        <end position="176"/>
    </location>
</feature>
<dbReference type="GO" id="GO:0003723">
    <property type="term" value="F:RNA binding"/>
    <property type="evidence" value="ECO:0007669"/>
    <property type="project" value="UniProtKB-UniRule"/>
</dbReference>
<dbReference type="GO" id="GO:0005686">
    <property type="term" value="C:U2 snRNP"/>
    <property type="evidence" value="ECO:0007669"/>
    <property type="project" value="TreeGrafter"/>
</dbReference>
<dbReference type="InterPro" id="IPR012677">
    <property type="entry name" value="Nucleotide-bd_a/b_plait_sf"/>
</dbReference>
<dbReference type="SUPFAM" id="SSF54928">
    <property type="entry name" value="RNA-binding domain, RBD"/>
    <property type="match status" value="1"/>
</dbReference>
<dbReference type="Proteomes" id="UP000750522">
    <property type="component" value="Unassembled WGS sequence"/>
</dbReference>
<gene>
    <name evidence="8" type="ORF">BN980_GECA03s03684g</name>
    <name evidence="9" type="ORF">DV451_003067</name>
</gene>
<dbReference type="EMBL" id="QQZK01000062">
    <property type="protein sequence ID" value="KAF5099197.1"/>
    <property type="molecule type" value="Genomic_DNA"/>
</dbReference>
<dbReference type="FunFam" id="3.30.70.330:FF:000505">
    <property type="entry name" value="Splicing factor 3B subunit 4"/>
    <property type="match status" value="1"/>
</dbReference>
<dbReference type="EMBL" id="CCBN010000003">
    <property type="protein sequence ID" value="CDO52550.1"/>
    <property type="molecule type" value="Genomic_DNA"/>
</dbReference>
<reference evidence="9" key="3">
    <citation type="submission" date="2020-01" db="EMBL/GenBank/DDBJ databases">
        <authorList>
            <person name="Perkins V."/>
            <person name="Lessard M.-H."/>
            <person name="Dugat-Bony E."/>
            <person name="Frenette M."/>
            <person name="Labrie S."/>
        </authorList>
    </citation>
    <scope>NUCLEOTIDE SEQUENCE</scope>
    <source>
        <strain evidence="9">LMA-70</strain>
    </source>
</reference>
<dbReference type="PROSITE" id="PS50102">
    <property type="entry name" value="RRM"/>
    <property type="match status" value="2"/>
</dbReference>
<evidence type="ECO:0000256" key="4">
    <source>
        <dbReference type="ARBA" id="ARBA00022884"/>
    </source>
</evidence>
<feature type="domain" description="RRM" evidence="7">
    <location>
        <begin position="8"/>
        <end position="86"/>
    </location>
</feature>
<evidence type="ECO:0000256" key="6">
    <source>
        <dbReference type="PROSITE-ProRule" id="PRU00176"/>
    </source>
</evidence>
<dbReference type="STRING" id="1173061.A0A0J9X5R5"/>
<protein>
    <submittedName>
        <fullName evidence="8">Similar to Saccharomyces cerevisiae YOR319W HSH49 U2-snRNP associated splicing factor with similarity to the mammalian splicing factor SAP49</fullName>
    </submittedName>
</protein>
<evidence type="ECO:0000313" key="9">
    <source>
        <dbReference type="EMBL" id="KAF5099197.1"/>
    </source>
</evidence>
<dbReference type="OrthoDB" id="10259687at2759"/>
<dbReference type="InterPro" id="IPR034158">
    <property type="entry name" value="SF3B4_RRM1"/>
</dbReference>
<keyword evidence="10" id="KW-1185">Reference proteome</keyword>
<keyword evidence="5" id="KW-0539">Nucleus</keyword>
<dbReference type="PANTHER" id="PTHR48030:SF3">
    <property type="entry name" value="SPLICING FACTOR 3B SUBUNIT 4"/>
    <property type="match status" value="1"/>
</dbReference>
<dbReference type="InterPro" id="IPR000504">
    <property type="entry name" value="RRM_dom"/>
</dbReference>
<keyword evidence="3" id="KW-0677">Repeat</keyword>
<dbReference type="InterPro" id="IPR052084">
    <property type="entry name" value="SF3B4_spliceosome_assoc"/>
</dbReference>
<dbReference type="Pfam" id="PF00076">
    <property type="entry name" value="RRM_1"/>
    <property type="match status" value="2"/>
</dbReference>
<dbReference type="PANTHER" id="PTHR48030">
    <property type="entry name" value="SPLICING FACTOR 3B SUBUNIT 4"/>
    <property type="match status" value="1"/>
</dbReference>
<proteinExistence type="inferred from homology"/>
<dbReference type="Gene3D" id="3.30.70.330">
    <property type="match status" value="2"/>
</dbReference>
<evidence type="ECO:0000313" key="10">
    <source>
        <dbReference type="Proteomes" id="UP000242525"/>
    </source>
</evidence>
<dbReference type="GO" id="GO:0048026">
    <property type="term" value="P:positive regulation of mRNA splicing, via spliceosome"/>
    <property type="evidence" value="ECO:0007669"/>
    <property type="project" value="TreeGrafter"/>
</dbReference>